<feature type="transmembrane region" description="Helical" evidence="7">
    <location>
        <begin position="132"/>
        <end position="155"/>
    </location>
</feature>
<feature type="transmembrane region" description="Helical" evidence="7">
    <location>
        <begin position="260"/>
        <end position="285"/>
    </location>
</feature>
<keyword evidence="6 7" id="KW-0472">Membrane</keyword>
<evidence type="ECO:0000259" key="9">
    <source>
        <dbReference type="PROSITE" id="PS50928"/>
    </source>
</evidence>
<dbReference type="InterPro" id="IPR045621">
    <property type="entry name" value="BPD_transp_1_N"/>
</dbReference>
<feature type="transmembrane region" description="Helical" evidence="7">
    <location>
        <begin position="305"/>
        <end position="331"/>
    </location>
</feature>
<dbReference type="PANTHER" id="PTHR43163:SF6">
    <property type="entry name" value="DIPEPTIDE TRANSPORT SYSTEM PERMEASE PROTEIN DPPB-RELATED"/>
    <property type="match status" value="1"/>
</dbReference>
<keyword evidence="11" id="KW-1185">Reference proteome</keyword>
<dbReference type="GO" id="GO:0005886">
    <property type="term" value="C:plasma membrane"/>
    <property type="evidence" value="ECO:0007669"/>
    <property type="project" value="UniProtKB-SubCell"/>
</dbReference>
<evidence type="ECO:0000256" key="3">
    <source>
        <dbReference type="ARBA" id="ARBA00022475"/>
    </source>
</evidence>
<dbReference type="Proteomes" id="UP000298127">
    <property type="component" value="Unassembled WGS sequence"/>
</dbReference>
<evidence type="ECO:0000313" key="11">
    <source>
        <dbReference type="Proteomes" id="UP000298127"/>
    </source>
</evidence>
<dbReference type="Pfam" id="PF00528">
    <property type="entry name" value="BPD_transp_1"/>
    <property type="match status" value="1"/>
</dbReference>
<evidence type="ECO:0000256" key="6">
    <source>
        <dbReference type="ARBA" id="ARBA00023136"/>
    </source>
</evidence>
<comment type="similarity">
    <text evidence="7">Belongs to the binding-protein-dependent transport system permease family.</text>
</comment>
<dbReference type="PROSITE" id="PS50928">
    <property type="entry name" value="ABC_TM1"/>
    <property type="match status" value="1"/>
</dbReference>
<dbReference type="GO" id="GO:0071916">
    <property type="term" value="F:dipeptide transmembrane transporter activity"/>
    <property type="evidence" value="ECO:0007669"/>
    <property type="project" value="TreeGrafter"/>
</dbReference>
<feature type="domain" description="ABC transmembrane type-1" evidence="9">
    <location>
        <begin position="128"/>
        <end position="328"/>
    </location>
</feature>
<accession>A0A4Y9R314</accession>
<organism evidence="10 11">
    <name type="scientific">Orlajensenia leifsoniae</name>
    <dbReference type="NCBI Taxonomy" id="2561933"/>
    <lineage>
        <taxon>Bacteria</taxon>
        <taxon>Bacillati</taxon>
        <taxon>Actinomycetota</taxon>
        <taxon>Actinomycetes</taxon>
        <taxon>Micrococcales</taxon>
        <taxon>Microbacteriaceae</taxon>
        <taxon>Orlajensenia</taxon>
    </lineage>
</organism>
<dbReference type="PANTHER" id="PTHR43163">
    <property type="entry name" value="DIPEPTIDE TRANSPORT SYSTEM PERMEASE PROTEIN DPPB-RELATED"/>
    <property type="match status" value="1"/>
</dbReference>
<dbReference type="SUPFAM" id="SSF161098">
    <property type="entry name" value="MetI-like"/>
    <property type="match status" value="1"/>
</dbReference>
<feature type="region of interest" description="Disordered" evidence="8">
    <location>
        <begin position="1"/>
        <end position="26"/>
    </location>
</feature>
<evidence type="ECO:0000313" key="10">
    <source>
        <dbReference type="EMBL" id="TFV98468.1"/>
    </source>
</evidence>
<name>A0A4Y9R314_9MICO</name>
<feature type="transmembrane region" description="Helical" evidence="7">
    <location>
        <begin position="203"/>
        <end position="221"/>
    </location>
</feature>
<reference evidence="10 11" key="1">
    <citation type="journal article" date="2018" name="J. Microbiol.">
        <title>Leifsonia flava sp. nov., a novel actinobacterium isolated from the rhizosphere of Aquilegia viridiflora.</title>
        <authorList>
            <person name="Cai Y."/>
            <person name="Tao W.Z."/>
            <person name="Ma Y.J."/>
            <person name="Cheng J."/>
            <person name="Zhang M.Y."/>
            <person name="Zhang Y.X."/>
        </authorList>
    </citation>
    <scope>NUCLEOTIDE SEQUENCE [LARGE SCALE GENOMIC DNA]</scope>
    <source>
        <strain evidence="10 11">SYP-B2174</strain>
    </source>
</reference>
<dbReference type="CDD" id="cd06261">
    <property type="entry name" value="TM_PBP2"/>
    <property type="match status" value="1"/>
</dbReference>
<evidence type="ECO:0000256" key="2">
    <source>
        <dbReference type="ARBA" id="ARBA00022448"/>
    </source>
</evidence>
<keyword evidence="3" id="KW-1003">Cell membrane</keyword>
<evidence type="ECO:0000256" key="5">
    <source>
        <dbReference type="ARBA" id="ARBA00022989"/>
    </source>
</evidence>
<feature type="transmembrane region" description="Helical" evidence="7">
    <location>
        <begin position="32"/>
        <end position="53"/>
    </location>
</feature>
<keyword evidence="2 7" id="KW-0813">Transport</keyword>
<keyword evidence="5 7" id="KW-1133">Transmembrane helix</keyword>
<dbReference type="AlphaFoldDB" id="A0A4Y9R314"/>
<dbReference type="Gene3D" id="1.10.3720.10">
    <property type="entry name" value="MetI-like"/>
    <property type="match status" value="1"/>
</dbReference>
<comment type="caution">
    <text evidence="10">The sequence shown here is derived from an EMBL/GenBank/DDBJ whole genome shotgun (WGS) entry which is preliminary data.</text>
</comment>
<comment type="subcellular location">
    <subcellularLocation>
        <location evidence="1 7">Cell membrane</location>
        <topology evidence="1 7">Multi-pass membrane protein</topology>
    </subcellularLocation>
</comment>
<dbReference type="InterPro" id="IPR035906">
    <property type="entry name" value="MetI-like_sf"/>
</dbReference>
<protein>
    <submittedName>
        <fullName evidence="10">ABC transporter permease</fullName>
    </submittedName>
</protein>
<sequence length="339" mass="35671">MTRTSFSETDAETGGLLGSAPPRRGRGAPRLVVGKVVSAALVLFGAATAAFFAQASLPGDRATVILNIRAGQAVARTPEELAPINAEYHLHDPLIVQYFGYLRGLVVGDLGNSYQQHRPVIAIIADQLGATIVLTLTALVFAWIIMVVWVTLTAGKGPASRAIGGFFDTVAAGLPHYWLGIILLLVFALSLGWFPVIGGTGPVGLVLPALTLAIPLAGFLGQATRTEFERALDSPFVLTARMRGMGETGIRLRHVLRHAVLPAVTLSGWALGATISGAVVVEAVFARPGIGQVLVTAVSSQDMPVVIGIVMLIAAFYVLANLLVDIAYAIIDPRLRRTS</sequence>
<proteinExistence type="inferred from homology"/>
<dbReference type="InterPro" id="IPR000515">
    <property type="entry name" value="MetI-like"/>
</dbReference>
<dbReference type="Pfam" id="PF19300">
    <property type="entry name" value="BPD_transp_1_N"/>
    <property type="match status" value="1"/>
</dbReference>
<evidence type="ECO:0000256" key="4">
    <source>
        <dbReference type="ARBA" id="ARBA00022692"/>
    </source>
</evidence>
<evidence type="ECO:0000256" key="1">
    <source>
        <dbReference type="ARBA" id="ARBA00004651"/>
    </source>
</evidence>
<feature type="transmembrane region" description="Helical" evidence="7">
    <location>
        <begin position="176"/>
        <end position="197"/>
    </location>
</feature>
<dbReference type="EMBL" id="SPQZ01000003">
    <property type="protein sequence ID" value="TFV98468.1"/>
    <property type="molecule type" value="Genomic_DNA"/>
</dbReference>
<evidence type="ECO:0000256" key="8">
    <source>
        <dbReference type="SAM" id="MobiDB-lite"/>
    </source>
</evidence>
<keyword evidence="4 7" id="KW-0812">Transmembrane</keyword>
<evidence type="ECO:0000256" key="7">
    <source>
        <dbReference type="RuleBase" id="RU363032"/>
    </source>
</evidence>
<gene>
    <name evidence="10" type="ORF">E4M00_10800</name>
</gene>
<dbReference type="RefSeq" id="WP_135120487.1">
    <property type="nucleotide sequence ID" value="NZ_SPQZ01000003.1"/>
</dbReference>